<comment type="catalytic activity">
    <reaction evidence="11">
        <text>hydrogencarbonate + H(+) = CO2 + H2O</text>
        <dbReference type="Rhea" id="RHEA:10748"/>
        <dbReference type="ChEBI" id="CHEBI:15377"/>
        <dbReference type="ChEBI" id="CHEBI:15378"/>
        <dbReference type="ChEBI" id="CHEBI:16526"/>
        <dbReference type="ChEBI" id="CHEBI:17544"/>
        <dbReference type="EC" id="4.2.1.1"/>
    </reaction>
</comment>
<dbReference type="GO" id="GO:0004089">
    <property type="term" value="F:carbonate dehydratase activity"/>
    <property type="evidence" value="ECO:0007669"/>
    <property type="project" value="UniProtKB-EC"/>
</dbReference>
<feature type="binding site" evidence="13">
    <location>
        <position position="649"/>
    </location>
    <ligand>
        <name>Zn(2+)</name>
        <dbReference type="ChEBI" id="CHEBI:29105"/>
    </ligand>
</feature>
<keyword evidence="9 17" id="KW-0456">Lyase</keyword>
<comment type="caution">
    <text evidence="17">The sequence shown here is derived from an EMBL/GenBank/DDBJ whole genome shotgun (WGS) entry which is preliminary data.</text>
</comment>
<name>A0A5C6AAZ8_9BACT</name>
<accession>A0A5C6AAZ8</accession>
<feature type="domain" description="SLC26A/SulP transporter" evidence="15">
    <location>
        <begin position="20"/>
        <end position="401"/>
    </location>
</feature>
<dbReference type="GO" id="GO:0016020">
    <property type="term" value="C:membrane"/>
    <property type="evidence" value="ECO:0007669"/>
    <property type="project" value="UniProtKB-SubCell"/>
</dbReference>
<feature type="transmembrane region" description="Helical" evidence="14">
    <location>
        <begin position="125"/>
        <end position="145"/>
    </location>
</feature>
<dbReference type="PROSITE" id="PS00704">
    <property type="entry name" value="PROK_CO2_ANHYDRASE_1"/>
    <property type="match status" value="1"/>
</dbReference>
<protein>
    <recommendedName>
        <fullName evidence="10">Carbonic anhydrase 2</fullName>
        <ecNumber evidence="3">4.2.1.1</ecNumber>
    </recommendedName>
    <alternativeName>
        <fullName evidence="12">Carbonate dehydratase 2</fullName>
    </alternativeName>
</protein>
<evidence type="ECO:0000313" key="18">
    <source>
        <dbReference type="Proteomes" id="UP000317421"/>
    </source>
</evidence>
<keyword evidence="7 14" id="KW-1133">Transmembrane helix</keyword>
<comment type="subcellular location">
    <subcellularLocation>
        <location evidence="1">Membrane</location>
        <topology evidence="1">Multi-pass membrane protein</topology>
    </subcellularLocation>
</comment>
<evidence type="ECO:0000256" key="10">
    <source>
        <dbReference type="ARBA" id="ARBA00039351"/>
    </source>
</evidence>
<dbReference type="InterPro" id="IPR015892">
    <property type="entry name" value="Carbonic_anhydrase_CS"/>
</dbReference>
<evidence type="ECO:0000256" key="14">
    <source>
        <dbReference type="SAM" id="Phobius"/>
    </source>
</evidence>
<dbReference type="InterPro" id="IPR011547">
    <property type="entry name" value="SLC26A/SulP_dom"/>
</dbReference>
<proteinExistence type="inferred from homology"/>
<feature type="binding site" evidence="13">
    <location>
        <position position="646"/>
    </location>
    <ligand>
        <name>Zn(2+)</name>
        <dbReference type="ChEBI" id="CHEBI:29105"/>
    </ligand>
</feature>
<dbReference type="PROSITE" id="PS00705">
    <property type="entry name" value="PROK_CO2_ANHYDRASE_2"/>
    <property type="match status" value="1"/>
</dbReference>
<evidence type="ECO:0000256" key="5">
    <source>
        <dbReference type="ARBA" id="ARBA00022723"/>
    </source>
</evidence>
<evidence type="ECO:0000256" key="13">
    <source>
        <dbReference type="PIRSR" id="PIRSR601765-1"/>
    </source>
</evidence>
<feature type="transmembrane region" description="Helical" evidence="14">
    <location>
        <begin position="50"/>
        <end position="71"/>
    </location>
</feature>
<dbReference type="FunFam" id="3.40.1050.10:FF:000001">
    <property type="entry name" value="Carbonic anhydrase"/>
    <property type="match status" value="1"/>
</dbReference>
<gene>
    <name evidence="17" type="primary">can</name>
    <name evidence="17" type="ORF">Pla108_25230</name>
</gene>
<feature type="domain" description="MlaB-like STAS" evidence="16">
    <location>
        <begin position="447"/>
        <end position="522"/>
    </location>
</feature>
<reference evidence="17 18" key="1">
    <citation type="submission" date="2019-02" db="EMBL/GenBank/DDBJ databases">
        <title>Deep-cultivation of Planctomycetes and their phenomic and genomic characterization uncovers novel biology.</title>
        <authorList>
            <person name="Wiegand S."/>
            <person name="Jogler M."/>
            <person name="Boedeker C."/>
            <person name="Pinto D."/>
            <person name="Vollmers J."/>
            <person name="Rivas-Marin E."/>
            <person name="Kohn T."/>
            <person name="Peeters S.H."/>
            <person name="Heuer A."/>
            <person name="Rast P."/>
            <person name="Oberbeckmann S."/>
            <person name="Bunk B."/>
            <person name="Jeske O."/>
            <person name="Meyerdierks A."/>
            <person name="Storesund J.E."/>
            <person name="Kallscheuer N."/>
            <person name="Luecker S."/>
            <person name="Lage O.M."/>
            <person name="Pohl T."/>
            <person name="Merkel B.J."/>
            <person name="Hornburger P."/>
            <person name="Mueller R.-W."/>
            <person name="Bruemmer F."/>
            <person name="Labrenz M."/>
            <person name="Spormann A.M."/>
            <person name="Op Den Camp H."/>
            <person name="Overmann J."/>
            <person name="Amann R."/>
            <person name="Jetten M.S.M."/>
            <person name="Mascher T."/>
            <person name="Medema M.H."/>
            <person name="Devos D.P."/>
            <person name="Kaster A.-K."/>
            <person name="Ovreas L."/>
            <person name="Rohde M."/>
            <person name="Galperin M.Y."/>
            <person name="Jogler C."/>
        </authorList>
    </citation>
    <scope>NUCLEOTIDE SEQUENCE [LARGE SCALE GENOMIC DNA]</scope>
    <source>
        <strain evidence="17 18">Pla108</strain>
    </source>
</reference>
<keyword evidence="6 13" id="KW-0862">Zinc</keyword>
<feature type="transmembrane region" description="Helical" evidence="14">
    <location>
        <begin position="24"/>
        <end position="43"/>
    </location>
</feature>
<feature type="transmembrane region" description="Helical" evidence="14">
    <location>
        <begin position="189"/>
        <end position="207"/>
    </location>
</feature>
<evidence type="ECO:0000256" key="12">
    <source>
        <dbReference type="ARBA" id="ARBA00082533"/>
    </source>
</evidence>
<evidence type="ECO:0000256" key="6">
    <source>
        <dbReference type="ARBA" id="ARBA00022833"/>
    </source>
</evidence>
<feature type="binding site" evidence="13">
    <location>
        <position position="590"/>
    </location>
    <ligand>
        <name>Zn(2+)</name>
        <dbReference type="ChEBI" id="CHEBI:29105"/>
    </ligand>
</feature>
<feature type="transmembrane region" description="Helical" evidence="14">
    <location>
        <begin position="345"/>
        <end position="374"/>
    </location>
</feature>
<dbReference type="Gene3D" id="3.40.1050.10">
    <property type="entry name" value="Carbonic anhydrase"/>
    <property type="match status" value="1"/>
</dbReference>
<dbReference type="OrthoDB" id="9769739at2"/>
<dbReference type="EC" id="4.2.1.1" evidence="3"/>
<dbReference type="InterPro" id="IPR036513">
    <property type="entry name" value="STAS_dom_sf"/>
</dbReference>
<dbReference type="SMART" id="SM00947">
    <property type="entry name" value="Pro_CA"/>
    <property type="match status" value="1"/>
</dbReference>
<dbReference type="GO" id="GO:0015976">
    <property type="term" value="P:carbon utilization"/>
    <property type="evidence" value="ECO:0007669"/>
    <property type="project" value="InterPro"/>
</dbReference>
<dbReference type="AlphaFoldDB" id="A0A5C6AAZ8"/>
<organism evidence="17 18">
    <name type="scientific">Botrimarina colliarenosi</name>
    <dbReference type="NCBI Taxonomy" id="2528001"/>
    <lineage>
        <taxon>Bacteria</taxon>
        <taxon>Pseudomonadati</taxon>
        <taxon>Planctomycetota</taxon>
        <taxon>Planctomycetia</taxon>
        <taxon>Pirellulales</taxon>
        <taxon>Lacipirellulaceae</taxon>
        <taxon>Botrimarina</taxon>
    </lineage>
</organism>
<dbReference type="Pfam" id="PF00916">
    <property type="entry name" value="Sulfate_transp"/>
    <property type="match status" value="1"/>
</dbReference>
<dbReference type="GO" id="GO:0008270">
    <property type="term" value="F:zinc ion binding"/>
    <property type="evidence" value="ECO:0007669"/>
    <property type="project" value="InterPro"/>
</dbReference>
<dbReference type="EMBL" id="SJPR01000003">
    <property type="protein sequence ID" value="TWT96749.1"/>
    <property type="molecule type" value="Genomic_DNA"/>
</dbReference>
<dbReference type="Pfam" id="PF13466">
    <property type="entry name" value="STAS_2"/>
    <property type="match status" value="1"/>
</dbReference>
<dbReference type="PANTHER" id="PTHR11002:SF76">
    <property type="entry name" value="CARBONIC ANHYDRASE"/>
    <property type="match status" value="1"/>
</dbReference>
<keyword evidence="8 14" id="KW-0472">Membrane</keyword>
<keyword evidence="18" id="KW-1185">Reference proteome</keyword>
<dbReference type="NCBIfam" id="NF007756">
    <property type="entry name" value="PRK10437.1"/>
    <property type="match status" value="1"/>
</dbReference>
<keyword evidence="5 13" id="KW-0479">Metal-binding</keyword>
<evidence type="ECO:0000256" key="4">
    <source>
        <dbReference type="ARBA" id="ARBA00022692"/>
    </source>
</evidence>
<comment type="similarity">
    <text evidence="2">Belongs to the beta-class carbonic anhydrase family.</text>
</comment>
<comment type="cofactor">
    <cofactor evidence="13">
        <name>Zn(2+)</name>
        <dbReference type="ChEBI" id="CHEBI:29105"/>
    </cofactor>
    <text evidence="13">Binds 1 zinc ion per subunit.</text>
</comment>
<evidence type="ECO:0000256" key="11">
    <source>
        <dbReference type="ARBA" id="ARBA00048348"/>
    </source>
</evidence>
<feature type="transmembrane region" description="Helical" evidence="14">
    <location>
        <begin position="395"/>
        <end position="427"/>
    </location>
</feature>
<dbReference type="RefSeq" id="WP_146445256.1">
    <property type="nucleotide sequence ID" value="NZ_SJPR01000003.1"/>
</dbReference>
<evidence type="ECO:0000259" key="15">
    <source>
        <dbReference type="Pfam" id="PF00916"/>
    </source>
</evidence>
<evidence type="ECO:0000256" key="9">
    <source>
        <dbReference type="ARBA" id="ARBA00023239"/>
    </source>
</evidence>
<feature type="transmembrane region" description="Helical" evidence="14">
    <location>
        <begin position="91"/>
        <end position="113"/>
    </location>
</feature>
<feature type="transmembrane region" description="Helical" evidence="14">
    <location>
        <begin position="307"/>
        <end position="325"/>
    </location>
</feature>
<evidence type="ECO:0000256" key="8">
    <source>
        <dbReference type="ARBA" id="ARBA00023136"/>
    </source>
</evidence>
<dbReference type="Proteomes" id="UP000317421">
    <property type="component" value="Unassembled WGS sequence"/>
</dbReference>
<evidence type="ECO:0000313" key="17">
    <source>
        <dbReference type="EMBL" id="TWT96749.1"/>
    </source>
</evidence>
<dbReference type="Gene3D" id="3.30.750.24">
    <property type="entry name" value="STAS domain"/>
    <property type="match status" value="1"/>
</dbReference>
<dbReference type="InterPro" id="IPR001765">
    <property type="entry name" value="Carbonic_anhydrase"/>
</dbReference>
<evidence type="ECO:0000256" key="7">
    <source>
        <dbReference type="ARBA" id="ARBA00022989"/>
    </source>
</evidence>
<feature type="binding site" evidence="13">
    <location>
        <position position="592"/>
    </location>
    <ligand>
        <name>Zn(2+)</name>
        <dbReference type="ChEBI" id="CHEBI:29105"/>
    </ligand>
</feature>
<feature type="transmembrane region" description="Helical" evidence="14">
    <location>
        <begin position="264"/>
        <end position="287"/>
    </location>
</feature>
<evidence type="ECO:0000256" key="2">
    <source>
        <dbReference type="ARBA" id="ARBA00006217"/>
    </source>
</evidence>
<dbReference type="PANTHER" id="PTHR11002">
    <property type="entry name" value="CARBONIC ANHYDRASE"/>
    <property type="match status" value="1"/>
</dbReference>
<dbReference type="SUPFAM" id="SSF53056">
    <property type="entry name" value="beta-carbonic anhydrase, cab"/>
    <property type="match status" value="1"/>
</dbReference>
<sequence length="762" mass="82529">MKNSSTSGPRQFPSDWIAALRTDFPASIIVFLVALPLCMGIATASGAPPVAGLITGIIGGLLVGAIAGSPLQVSGPAAGLFVVVSEVIAELGIAALGIVVLAAGAIQIVAGLAKLGGYFRAVSPAVIQGMLSGIGVLILASQFHVMVDDHDAAREWLDAGWEKGIANLLTIPQSLWLGLVPLDGSPHHLAAAVGVATILVLSFWKYVPFESLRLVPGPVVAVTLAAAITKTMGWDITHVVVPDNLLDGVLLPTREMLSTLDWRAAGLAAVTMALIASAETMLCCAAVDQMQSHTRTDYNRELLAQGIGNVTCGVLGALPMTGVIVRSSANVDAGGRTRLSAWLHGLWLLVFVTVLPWLLNYIPMASLAAVLVYIGWKLINPRAIRSLWRVSHPEGVISVITLLLVVGVDLLTGVVVGIACTAAWLLWTFARIDIQTEEIPGENRTNLKLRGAATFLAVPRLAEALDRVSPTTELHVPLDRLSYVDHSCLEMLVNWEKQHAAKGGKLVMDWDSLATTFRRSGMTSPHAPSKKRIKRIDWLRRRLNKNLKAQVLTQLLDNNREWARQIAEDDPAFFSELAQQQTPEYLWIGCSDSRVPANQIVGLDPGSVFVHRNIANVVVHTDINCLSVIEYAVKVLQVRHIIVCGHYKCGGVAAALGDQPVGVIDNWLRHIRDTRQKYLDELMSLPTQPERVNRLCELNVLEQVKNVCHTSIVQEAWRNEQPLCIHGWIYSLEDGLIRDLGVSISGPTELDEAYRLEGEAVV</sequence>
<keyword evidence="4 14" id="KW-0812">Transmembrane</keyword>
<evidence type="ECO:0000256" key="1">
    <source>
        <dbReference type="ARBA" id="ARBA00004141"/>
    </source>
</evidence>
<evidence type="ECO:0000259" key="16">
    <source>
        <dbReference type="Pfam" id="PF13466"/>
    </source>
</evidence>
<dbReference type="CDD" id="cd00883">
    <property type="entry name" value="beta_CA_cladeA"/>
    <property type="match status" value="1"/>
</dbReference>
<dbReference type="InterPro" id="IPR036874">
    <property type="entry name" value="Carbonic_anhydrase_sf"/>
</dbReference>
<dbReference type="Pfam" id="PF00484">
    <property type="entry name" value="Pro_CA"/>
    <property type="match status" value="1"/>
</dbReference>
<dbReference type="InterPro" id="IPR058548">
    <property type="entry name" value="MlaB-like_STAS"/>
</dbReference>
<evidence type="ECO:0000256" key="3">
    <source>
        <dbReference type="ARBA" id="ARBA00012925"/>
    </source>
</evidence>